<evidence type="ECO:0000313" key="2">
    <source>
        <dbReference type="EMBL" id="TDP85782.1"/>
    </source>
</evidence>
<dbReference type="OrthoDB" id="136948at2"/>
<accession>A0A4R6RHI5</accession>
<gene>
    <name evidence="2" type="ORF">EV672_102131</name>
</gene>
<feature type="transmembrane region" description="Helical" evidence="1">
    <location>
        <begin position="638"/>
        <end position="660"/>
    </location>
</feature>
<dbReference type="EMBL" id="SNXW01000002">
    <property type="protein sequence ID" value="TDP85782.1"/>
    <property type="molecule type" value="Genomic_DNA"/>
</dbReference>
<protein>
    <submittedName>
        <fullName evidence="2">Uncharacterized protein</fullName>
    </submittedName>
</protein>
<keyword evidence="1" id="KW-0472">Membrane</keyword>
<organism evidence="2 3">
    <name type="scientific">Aquabacterium commune</name>
    <dbReference type="NCBI Taxonomy" id="70586"/>
    <lineage>
        <taxon>Bacteria</taxon>
        <taxon>Pseudomonadati</taxon>
        <taxon>Pseudomonadota</taxon>
        <taxon>Betaproteobacteria</taxon>
        <taxon>Burkholderiales</taxon>
        <taxon>Aquabacterium</taxon>
    </lineage>
</organism>
<sequence length="689" mass="76044">MTHPLQWTAPAPFWRTGEAARAVPGLIAQPQILRFATDDFMDEVLSTLAQHPQALPEYTAQAETWRAPHAGPKPNPAAWLERPPSRLLPLARQARAKAQALPAVALPQPLKLYQAAHQRHYLVAGSLVCQTPGLPDRAVDAGKQKVSFVLRRLFLKTELKATTGIDPRRALKQPDPAHMDEWVEHAWVLSGKSGHWQVAQGAEVAAGRVKLVKGEERLATFPTRYVDAQRQARRLFVGSVPVGRRETYQSASRMDTAPTASEEAAHARTTQFRVDVLAPWRALVNTARTLADTPAPSIYAREAFDDKTGALIDPSKIDPARLRALRSQLQLSTWYALLDLRAWLAAHLPDYLDWLDDGEVGTPPGSSAVASFHALLQRVRQPDAMRNGPRPITDPDSAYATTELAVDLPDALRRIGEFSEVLENALSGSTDFATTPFEIPAQGVAKPAHWPNFLFLLVDPLHEVATPLNSAEAPPNSPDDFPAEQRQTRIEALAEHLPEADYSLLAKAPEPSLASLTPTDMREGWYVMRLVYERPDCAPFEGTVISAATVPFQMAGFFDPDAPARPIRIGLPVDISPAGLRKFDKNTVFMMSDMLCGHLDRFRGITFGDLVLSVLPWPFHKDFNVADKGPCKQQDMSLGVMCSLSIPIITICALILLTIIVSLLDFIFRWLPLFIVCFPLPGFKARKAP</sequence>
<dbReference type="RefSeq" id="WP_133606730.1">
    <property type="nucleotide sequence ID" value="NZ_SNXW01000002.1"/>
</dbReference>
<evidence type="ECO:0000256" key="1">
    <source>
        <dbReference type="SAM" id="Phobius"/>
    </source>
</evidence>
<dbReference type="Proteomes" id="UP000294593">
    <property type="component" value="Unassembled WGS sequence"/>
</dbReference>
<reference evidence="2 3" key="1">
    <citation type="submission" date="2019-03" db="EMBL/GenBank/DDBJ databases">
        <title>Genomic Encyclopedia of Type Strains, Phase IV (KMG-IV): sequencing the most valuable type-strain genomes for metagenomic binning, comparative biology and taxonomic classification.</title>
        <authorList>
            <person name="Goeker M."/>
        </authorList>
    </citation>
    <scope>NUCLEOTIDE SEQUENCE [LARGE SCALE GENOMIC DNA]</scope>
    <source>
        <strain evidence="2 3">DSM 11901</strain>
    </source>
</reference>
<keyword evidence="3" id="KW-1185">Reference proteome</keyword>
<evidence type="ECO:0000313" key="3">
    <source>
        <dbReference type="Proteomes" id="UP000294593"/>
    </source>
</evidence>
<name>A0A4R6RHI5_9BURK</name>
<proteinExistence type="predicted"/>
<comment type="caution">
    <text evidence="2">The sequence shown here is derived from an EMBL/GenBank/DDBJ whole genome shotgun (WGS) entry which is preliminary data.</text>
</comment>
<dbReference type="AlphaFoldDB" id="A0A4R6RHI5"/>
<keyword evidence="1" id="KW-1133">Transmembrane helix</keyword>
<keyword evidence="1" id="KW-0812">Transmembrane</keyword>